<keyword evidence="3" id="KW-1185">Reference proteome</keyword>
<dbReference type="InterPro" id="IPR051781">
    <property type="entry name" value="Metallo-dep_Hydrolase"/>
</dbReference>
<dbReference type="RefSeq" id="XP_033598018.1">
    <property type="nucleotide sequence ID" value="XM_033749588.1"/>
</dbReference>
<dbReference type="SUPFAM" id="SSF51556">
    <property type="entry name" value="Metallo-dependent hydrolases"/>
    <property type="match status" value="1"/>
</dbReference>
<reference evidence="2" key="1">
    <citation type="journal article" date="2020" name="Stud. Mycol.">
        <title>101 Dothideomycetes genomes: a test case for predicting lifestyles and emergence of pathogens.</title>
        <authorList>
            <person name="Haridas S."/>
            <person name="Albert R."/>
            <person name="Binder M."/>
            <person name="Bloem J."/>
            <person name="Labutti K."/>
            <person name="Salamov A."/>
            <person name="Andreopoulos B."/>
            <person name="Baker S."/>
            <person name="Barry K."/>
            <person name="Bills G."/>
            <person name="Bluhm B."/>
            <person name="Cannon C."/>
            <person name="Castanera R."/>
            <person name="Culley D."/>
            <person name="Daum C."/>
            <person name="Ezra D."/>
            <person name="Gonzalez J."/>
            <person name="Henrissat B."/>
            <person name="Kuo A."/>
            <person name="Liang C."/>
            <person name="Lipzen A."/>
            <person name="Lutzoni F."/>
            <person name="Magnuson J."/>
            <person name="Mondo S."/>
            <person name="Nolan M."/>
            <person name="Ohm R."/>
            <person name="Pangilinan J."/>
            <person name="Park H.-J."/>
            <person name="Ramirez L."/>
            <person name="Alfaro M."/>
            <person name="Sun H."/>
            <person name="Tritt A."/>
            <person name="Yoshinaga Y."/>
            <person name="Zwiers L.-H."/>
            <person name="Turgeon B."/>
            <person name="Goodwin S."/>
            <person name="Spatafora J."/>
            <person name="Crous P."/>
            <person name="Grigoriev I."/>
        </authorList>
    </citation>
    <scope>NUCLEOTIDE SEQUENCE</scope>
    <source>
        <strain evidence="2">CBS 121739</strain>
    </source>
</reference>
<dbReference type="InterPro" id="IPR057744">
    <property type="entry name" value="OTAase-like"/>
</dbReference>
<name>A0A6A6W1W6_9PEZI</name>
<dbReference type="Pfam" id="PF01979">
    <property type="entry name" value="Amidohydro_1"/>
    <property type="match status" value="1"/>
</dbReference>
<accession>A0A6A6W1W6</accession>
<dbReference type="InterPro" id="IPR006680">
    <property type="entry name" value="Amidohydro-rel"/>
</dbReference>
<dbReference type="InterPro" id="IPR011059">
    <property type="entry name" value="Metal-dep_hydrolase_composite"/>
</dbReference>
<dbReference type="PANTHER" id="PTHR43135">
    <property type="entry name" value="ALPHA-D-RIBOSE 1-METHYLPHOSPHONATE 5-TRIPHOSPHATE DIPHOSPHATASE"/>
    <property type="match status" value="1"/>
</dbReference>
<protein>
    <submittedName>
        <fullName evidence="2">Isoaspartyl dipeptidase-like protein</fullName>
    </submittedName>
</protein>
<dbReference type="InterPro" id="IPR032466">
    <property type="entry name" value="Metal_Hydrolase"/>
</dbReference>
<organism evidence="2 3">
    <name type="scientific">Pseudovirgaria hyperparasitica</name>
    <dbReference type="NCBI Taxonomy" id="470096"/>
    <lineage>
        <taxon>Eukaryota</taxon>
        <taxon>Fungi</taxon>
        <taxon>Dikarya</taxon>
        <taxon>Ascomycota</taxon>
        <taxon>Pezizomycotina</taxon>
        <taxon>Dothideomycetes</taxon>
        <taxon>Dothideomycetes incertae sedis</taxon>
        <taxon>Acrospermales</taxon>
        <taxon>Acrospermaceae</taxon>
        <taxon>Pseudovirgaria</taxon>
    </lineage>
</organism>
<gene>
    <name evidence="2" type="ORF">EJ05DRAFT_540268</name>
</gene>
<dbReference type="SUPFAM" id="SSF51338">
    <property type="entry name" value="Composite domain of metallo-dependent hydrolases"/>
    <property type="match status" value="1"/>
</dbReference>
<dbReference type="OrthoDB" id="5595695at2759"/>
<dbReference type="AlphaFoldDB" id="A0A6A6W1W6"/>
<evidence type="ECO:0000259" key="1">
    <source>
        <dbReference type="Pfam" id="PF01979"/>
    </source>
</evidence>
<feature type="domain" description="Amidohydrolase-related" evidence="1">
    <location>
        <begin position="71"/>
        <end position="427"/>
    </location>
</feature>
<dbReference type="GO" id="GO:0016810">
    <property type="term" value="F:hydrolase activity, acting on carbon-nitrogen (but not peptide) bonds"/>
    <property type="evidence" value="ECO:0007669"/>
    <property type="project" value="InterPro"/>
</dbReference>
<evidence type="ECO:0000313" key="2">
    <source>
        <dbReference type="EMBL" id="KAF2755567.1"/>
    </source>
</evidence>
<dbReference type="Gene3D" id="3.20.20.140">
    <property type="entry name" value="Metal-dependent hydrolases"/>
    <property type="match status" value="1"/>
</dbReference>
<dbReference type="CDD" id="cd01299">
    <property type="entry name" value="Met_dep_hydrolase_A"/>
    <property type="match status" value="1"/>
</dbReference>
<dbReference type="PANTHER" id="PTHR43135:SF3">
    <property type="entry name" value="ALPHA-D-RIBOSE 1-METHYLPHOSPHONATE 5-TRIPHOSPHATE DIPHOSPHATASE"/>
    <property type="match status" value="1"/>
</dbReference>
<dbReference type="GeneID" id="54490642"/>
<evidence type="ECO:0000313" key="3">
    <source>
        <dbReference type="Proteomes" id="UP000799437"/>
    </source>
</evidence>
<proteinExistence type="predicted"/>
<dbReference type="EMBL" id="ML996577">
    <property type="protein sequence ID" value="KAF2755567.1"/>
    <property type="molecule type" value="Genomic_DNA"/>
</dbReference>
<sequence>MASPNSLSIYEDESFTIHTALLFSSPYRMFLQNISLVISRTSGLILKTYSRASASAPDPLPPSDIDLTHLTILPGLVDAHTHIFLHAYSEVSATHQMLHESPVERILRASNHARAALDAGFTTYRDLGTEGMATADISLRDAINRGITPGPRLFIATDPITTSSSYTIANENPTLHVPRLADEADGTSALRAAVRRRLGAGADIIKIYADQESRAGRYPEPSFPGALPMRFPPLWGDVPQHITLFTAEEMAAVVDEAHAAHCPVAAHASSPKAVIRAARAGVDTIEHGQEPSAEAISAMRKAGCIFVPTLSVMEYEVPADVLPRMYAHTYAAWKDGVKIACGGDTGPVPHGQNVRELELLLGAGVPLADVLAAATVRGWEACGGEWCGRRFGVLQEGWAADIVGLEGDVREDASALRRVAFVMKDGEVWKRDGRRVG</sequence>
<dbReference type="Proteomes" id="UP000799437">
    <property type="component" value="Unassembled WGS sequence"/>
</dbReference>
<dbReference type="Gene3D" id="2.30.40.10">
    <property type="entry name" value="Urease, subunit C, domain 1"/>
    <property type="match status" value="1"/>
</dbReference>